<gene>
    <name evidence="1" type="ORF">ENE74_01765</name>
</gene>
<evidence type="ECO:0000313" key="1">
    <source>
        <dbReference type="EMBL" id="RVT43384.1"/>
    </source>
</evidence>
<comment type="caution">
    <text evidence="1">The sequence shown here is derived from an EMBL/GenBank/DDBJ whole genome shotgun (WGS) entry which is preliminary data.</text>
</comment>
<dbReference type="SUPFAM" id="SSF56784">
    <property type="entry name" value="HAD-like"/>
    <property type="match status" value="1"/>
</dbReference>
<evidence type="ECO:0000313" key="2">
    <source>
        <dbReference type="Proteomes" id="UP000282977"/>
    </source>
</evidence>
<reference evidence="1 2" key="1">
    <citation type="submission" date="2019-01" db="EMBL/GenBank/DDBJ databases">
        <authorList>
            <person name="Chen W.-M."/>
        </authorList>
    </citation>
    <scope>NUCLEOTIDE SEQUENCE [LARGE SCALE GENOMIC DNA]</scope>
    <source>
        <strain evidence="1 2">TLA-22</strain>
    </source>
</reference>
<dbReference type="GO" id="GO:0016787">
    <property type="term" value="F:hydrolase activity"/>
    <property type="evidence" value="ECO:0007669"/>
    <property type="project" value="UniProtKB-KW"/>
</dbReference>
<proteinExistence type="predicted"/>
<dbReference type="Pfam" id="PF12710">
    <property type="entry name" value="HAD"/>
    <property type="match status" value="1"/>
</dbReference>
<dbReference type="InterPro" id="IPR036412">
    <property type="entry name" value="HAD-like_sf"/>
</dbReference>
<dbReference type="Gene3D" id="1.20.1440.100">
    <property type="entry name" value="SG protein - dephosphorylation function"/>
    <property type="match status" value="1"/>
</dbReference>
<dbReference type="NCBIfam" id="TIGR01488">
    <property type="entry name" value="HAD-SF-IB"/>
    <property type="match status" value="1"/>
</dbReference>
<protein>
    <submittedName>
        <fullName evidence="1">HAD-IB family hydrolase</fullName>
    </submittedName>
</protein>
<dbReference type="Proteomes" id="UP000282977">
    <property type="component" value="Unassembled WGS sequence"/>
</dbReference>
<dbReference type="EMBL" id="RZUL01000001">
    <property type="protein sequence ID" value="RVT43384.1"/>
    <property type="molecule type" value="Genomic_DNA"/>
</dbReference>
<sequence length="220" mass="24019">MHLAIYDMDRTITIRGTFTPFLLFAARRRAPWRLVALPLWLLAMACHKAGLIARKPLKQYGIRLLVGRTIPAGTAHDLAARYAAHVMARNVQPGALAAITQDRVKGRMLVMATAAPDFYARTIGAALGFDAVIATRHAAAADGGVSHRIVGENCYGAHKLVMIRDWLAATGHAPHTVRFYSDDLSDAPTLDWADVAFVVNPDARLSQAAALRGWQTLVFR</sequence>
<dbReference type="InterPro" id="IPR023214">
    <property type="entry name" value="HAD_sf"/>
</dbReference>
<dbReference type="AlphaFoldDB" id="A0A437JBZ0"/>
<name>A0A437JBZ0_9SPHN</name>
<keyword evidence="1" id="KW-0378">Hydrolase</keyword>
<dbReference type="Gene3D" id="3.40.50.1000">
    <property type="entry name" value="HAD superfamily/HAD-like"/>
    <property type="match status" value="1"/>
</dbReference>
<organism evidence="1 2">
    <name type="scientific">Sphingobium algorifonticola</name>
    <dbReference type="NCBI Taxonomy" id="2008318"/>
    <lineage>
        <taxon>Bacteria</taxon>
        <taxon>Pseudomonadati</taxon>
        <taxon>Pseudomonadota</taxon>
        <taxon>Alphaproteobacteria</taxon>
        <taxon>Sphingomonadales</taxon>
        <taxon>Sphingomonadaceae</taxon>
        <taxon>Sphingobium</taxon>
    </lineage>
</organism>
<dbReference type="RefSeq" id="WP_127688920.1">
    <property type="nucleotide sequence ID" value="NZ_RZUL01000001.1"/>
</dbReference>
<dbReference type="OrthoDB" id="7739434at2"/>
<accession>A0A437JBZ0</accession>
<keyword evidence="2" id="KW-1185">Reference proteome</keyword>